<accession>A0A160TBL1</accession>
<dbReference type="SUPFAM" id="SSF53474">
    <property type="entry name" value="alpha/beta-Hydrolases"/>
    <property type="match status" value="1"/>
</dbReference>
<protein>
    <submittedName>
        <fullName evidence="3">Hydrolase, alpha/beta fold family functionally coupled to Phosphoribulokinase</fullName>
    </submittedName>
</protein>
<dbReference type="AlphaFoldDB" id="A0A160TBL1"/>
<comment type="similarity">
    <text evidence="1">Belongs to the AB hydrolase superfamily. AB hydrolase 4 family.</text>
</comment>
<organism evidence="3">
    <name type="scientific">hydrothermal vent metagenome</name>
    <dbReference type="NCBI Taxonomy" id="652676"/>
    <lineage>
        <taxon>unclassified sequences</taxon>
        <taxon>metagenomes</taxon>
        <taxon>ecological metagenomes</taxon>
    </lineage>
</organism>
<dbReference type="InterPro" id="IPR029058">
    <property type="entry name" value="AB_hydrolase_fold"/>
</dbReference>
<dbReference type="GO" id="GO:0016301">
    <property type="term" value="F:kinase activity"/>
    <property type="evidence" value="ECO:0007669"/>
    <property type="project" value="UniProtKB-KW"/>
</dbReference>
<dbReference type="InterPro" id="IPR000073">
    <property type="entry name" value="AB_hydrolase_1"/>
</dbReference>
<feature type="domain" description="AB hydrolase-1" evidence="2">
    <location>
        <begin position="61"/>
        <end position="305"/>
    </location>
</feature>
<dbReference type="Gene3D" id="3.40.50.1820">
    <property type="entry name" value="alpha/beta hydrolase"/>
    <property type="match status" value="1"/>
</dbReference>
<dbReference type="PIRSF" id="PIRSF005211">
    <property type="entry name" value="Ab_hydro_YheT"/>
    <property type="match status" value="1"/>
</dbReference>
<dbReference type="GO" id="GO:0034338">
    <property type="term" value="F:short-chain carboxylesterase activity"/>
    <property type="evidence" value="ECO:0007669"/>
    <property type="project" value="TreeGrafter"/>
</dbReference>
<dbReference type="GO" id="GO:0047372">
    <property type="term" value="F:monoacylglycerol lipase activity"/>
    <property type="evidence" value="ECO:0007669"/>
    <property type="project" value="TreeGrafter"/>
</dbReference>
<dbReference type="EMBL" id="CZQC01000036">
    <property type="protein sequence ID" value="CUS41201.1"/>
    <property type="molecule type" value="Genomic_DNA"/>
</dbReference>
<gene>
    <name evidence="3" type="ORF">MGWOODY_Tha760</name>
</gene>
<proteinExistence type="inferred from homology"/>
<dbReference type="Pfam" id="PF12697">
    <property type="entry name" value="Abhydrolase_6"/>
    <property type="match status" value="1"/>
</dbReference>
<name>A0A160TBL1_9ZZZZ</name>
<keyword evidence="3" id="KW-0378">Hydrolase</keyword>
<evidence type="ECO:0000256" key="1">
    <source>
        <dbReference type="ARBA" id="ARBA00010884"/>
    </source>
</evidence>
<reference evidence="3" key="1">
    <citation type="submission" date="2015-10" db="EMBL/GenBank/DDBJ databases">
        <authorList>
            <person name="Gilbert D.G."/>
        </authorList>
    </citation>
    <scope>NUCLEOTIDE SEQUENCE</scope>
</reference>
<keyword evidence="3" id="KW-0808">Transferase</keyword>
<evidence type="ECO:0000259" key="2">
    <source>
        <dbReference type="Pfam" id="PF12697"/>
    </source>
</evidence>
<sequence>MPLIDSSYSPPFGFSNGFVQTIFPTLFRRLRDDFFVRERIPTPDQDFLDLDWSRMGSETLVIVSHGLTGSSRGHYVLGTVLEANRHGWDALAWNYRGCSGEVNTQLRLYHSGATDDLDVVVQHALAQGYTRIHLVGFSMGGNLSLLYAGRSANSLPSEIESVSAFSVPCDLEACAYELAKPSNRIFMSRFLKELGENLKAKASQYPTHVDLNGFAKIRTFAEYDERYTAPIHGFRSAVDYWNKSSCLSYLADIRIPALMVNAQNDPFLPEQCYPRAIARSHANFYFEEPTSGGHVGFIQRNPDRVYWMEGRAMAFIREQGGHLPTPVRLAEESV</sequence>
<dbReference type="PANTHER" id="PTHR10794:SF94">
    <property type="entry name" value="ESTERASE YHET-RELATED"/>
    <property type="match status" value="1"/>
</dbReference>
<dbReference type="PANTHER" id="PTHR10794">
    <property type="entry name" value="ABHYDROLASE DOMAIN-CONTAINING PROTEIN"/>
    <property type="match status" value="1"/>
</dbReference>
<dbReference type="InterPro" id="IPR050960">
    <property type="entry name" value="AB_hydrolase_4_sf"/>
</dbReference>
<keyword evidence="3" id="KW-0418">Kinase</keyword>
<dbReference type="InterPro" id="IPR012020">
    <property type="entry name" value="ABHD4"/>
</dbReference>
<evidence type="ECO:0000313" key="3">
    <source>
        <dbReference type="EMBL" id="CUS41201.1"/>
    </source>
</evidence>